<dbReference type="GO" id="GO:0005829">
    <property type="term" value="C:cytosol"/>
    <property type="evidence" value="ECO:0007669"/>
    <property type="project" value="TreeGrafter"/>
</dbReference>
<evidence type="ECO:0000256" key="5">
    <source>
        <dbReference type="ARBA" id="ARBA00022801"/>
    </source>
</evidence>
<dbReference type="SUPFAM" id="SSF55920">
    <property type="entry name" value="Creatinase/aminopeptidase"/>
    <property type="match status" value="1"/>
</dbReference>
<dbReference type="PRINTS" id="PR00599">
    <property type="entry name" value="MAPEPTIDASE"/>
</dbReference>
<dbReference type="HAMAP" id="MF_01974">
    <property type="entry name" value="MetAP_1"/>
    <property type="match status" value="1"/>
</dbReference>
<keyword evidence="2 6" id="KW-0031">Aminopeptidase</keyword>
<evidence type="ECO:0000256" key="7">
    <source>
        <dbReference type="RuleBase" id="RU003653"/>
    </source>
</evidence>
<dbReference type="EC" id="3.4.11.18" evidence="6 7"/>
<evidence type="ECO:0000256" key="6">
    <source>
        <dbReference type="HAMAP-Rule" id="MF_01974"/>
    </source>
</evidence>
<evidence type="ECO:0000313" key="9">
    <source>
        <dbReference type="EMBL" id="SFE22568.1"/>
    </source>
</evidence>
<protein>
    <recommendedName>
        <fullName evidence="6 7">Methionine aminopeptidase</fullName>
        <shortName evidence="6">MAP</shortName>
        <shortName evidence="6">MetAP</shortName>
        <ecNumber evidence="6 7">3.4.11.18</ecNumber>
    </recommendedName>
    <alternativeName>
        <fullName evidence="6">Peptidase M</fullName>
    </alternativeName>
</protein>
<name>A0A1I1YU95_9BACT</name>
<feature type="binding site" evidence="6">
    <location>
        <position position="201"/>
    </location>
    <ligand>
        <name>a divalent metal cation</name>
        <dbReference type="ChEBI" id="CHEBI:60240"/>
        <label>2</label>
        <note>catalytic</note>
    </ligand>
</feature>
<feature type="binding site" evidence="6">
    <location>
        <position position="232"/>
    </location>
    <ligand>
        <name>a divalent metal cation</name>
        <dbReference type="ChEBI" id="CHEBI:60240"/>
        <label>1</label>
    </ligand>
</feature>
<feature type="binding site" evidence="6">
    <location>
        <position position="168"/>
    </location>
    <ligand>
        <name>a divalent metal cation</name>
        <dbReference type="ChEBI" id="CHEBI:60240"/>
        <label>2</label>
        <note>catalytic</note>
    </ligand>
</feature>
<dbReference type="EMBL" id="FONA01000008">
    <property type="protein sequence ID" value="SFE22568.1"/>
    <property type="molecule type" value="Genomic_DNA"/>
</dbReference>
<dbReference type="PANTHER" id="PTHR43330">
    <property type="entry name" value="METHIONINE AMINOPEPTIDASE"/>
    <property type="match status" value="1"/>
</dbReference>
<dbReference type="InterPro" id="IPR000994">
    <property type="entry name" value="Pept_M24"/>
</dbReference>
<evidence type="ECO:0000259" key="8">
    <source>
        <dbReference type="Pfam" id="PF00557"/>
    </source>
</evidence>
<dbReference type="PANTHER" id="PTHR43330:SF27">
    <property type="entry name" value="METHIONINE AMINOPEPTIDASE"/>
    <property type="match status" value="1"/>
</dbReference>
<dbReference type="PROSITE" id="PS00680">
    <property type="entry name" value="MAP_1"/>
    <property type="match status" value="1"/>
</dbReference>
<dbReference type="GO" id="GO:0006508">
    <property type="term" value="P:proteolysis"/>
    <property type="evidence" value="ECO:0007669"/>
    <property type="project" value="UniProtKB-KW"/>
</dbReference>
<dbReference type="RefSeq" id="WP_010527069.1">
    <property type="nucleotide sequence ID" value="NZ_AFSL01000026.1"/>
</dbReference>
<evidence type="ECO:0000256" key="3">
    <source>
        <dbReference type="ARBA" id="ARBA00022670"/>
    </source>
</evidence>
<organism evidence="9 10">
    <name type="scientific">Thermophagus xiamenensis</name>
    <dbReference type="NCBI Taxonomy" id="385682"/>
    <lineage>
        <taxon>Bacteria</taxon>
        <taxon>Pseudomonadati</taxon>
        <taxon>Bacteroidota</taxon>
        <taxon>Bacteroidia</taxon>
        <taxon>Marinilabiliales</taxon>
        <taxon>Marinilabiliaceae</taxon>
        <taxon>Thermophagus</taxon>
    </lineage>
</organism>
<dbReference type="eggNOG" id="COG0024">
    <property type="taxonomic scope" value="Bacteria"/>
</dbReference>
<dbReference type="FunCoup" id="A0A1I1YU95">
    <property type="interactions" value="488"/>
</dbReference>
<keyword evidence="3 6" id="KW-0645">Protease</keyword>
<dbReference type="GO" id="GO:0070006">
    <property type="term" value="F:metalloaminopeptidase activity"/>
    <property type="evidence" value="ECO:0007669"/>
    <property type="project" value="UniProtKB-UniRule"/>
</dbReference>
<evidence type="ECO:0000313" key="10">
    <source>
        <dbReference type="Proteomes" id="UP000181976"/>
    </source>
</evidence>
<dbReference type="STRING" id="385682.SAMN05444380_108109"/>
<dbReference type="InParanoid" id="A0A1I1YU95"/>
<dbReference type="Gene3D" id="3.90.230.10">
    <property type="entry name" value="Creatinase/methionine aminopeptidase superfamily"/>
    <property type="match status" value="1"/>
</dbReference>
<feature type="binding site" evidence="6">
    <location>
        <position position="77"/>
    </location>
    <ligand>
        <name>substrate</name>
    </ligand>
</feature>
<dbReference type="Pfam" id="PF00557">
    <property type="entry name" value="Peptidase_M24"/>
    <property type="match status" value="1"/>
</dbReference>
<comment type="similarity">
    <text evidence="6">Belongs to the peptidase M24A family. Methionine aminopeptidase type 1 subfamily.</text>
</comment>
<evidence type="ECO:0000256" key="1">
    <source>
        <dbReference type="ARBA" id="ARBA00002521"/>
    </source>
</evidence>
<comment type="catalytic activity">
    <reaction evidence="6 7">
        <text>Release of N-terminal amino acids, preferentially methionine, from peptides and arylamides.</text>
        <dbReference type="EC" id="3.4.11.18"/>
    </reaction>
</comment>
<sequence length="261" mass="28991">MIYLKTKEEIELLRQSNMLVGKTQGELAKWIKPGISTLKLDQIAEEFIRDHGGEPAFLNYQGFPNSLCTSVNDQVVHGIPNNTPLKEGDIVSVDCGVLLNGYYGDSAYTFCVGDVDPQVKKLLEVTKTSLYKGIEQAVEGKRIGDIGFAVQSYVEQFGFSVVREMVGHGVGKNLHEAPEVPNYGRRGNGVKLKEGMVIAIEPMINMGKRHIVQEADGWTIRTRDRKVSAHFEHTVAVGKDQADILSSFKFVEEVLHLQSEK</sequence>
<dbReference type="InterPro" id="IPR036005">
    <property type="entry name" value="Creatinase/aminopeptidase-like"/>
</dbReference>
<keyword evidence="4 6" id="KW-0479">Metal-binding</keyword>
<dbReference type="GO" id="GO:0046872">
    <property type="term" value="F:metal ion binding"/>
    <property type="evidence" value="ECO:0007669"/>
    <property type="project" value="UniProtKB-UniRule"/>
</dbReference>
<dbReference type="AlphaFoldDB" id="A0A1I1YU95"/>
<comment type="subunit">
    <text evidence="6">Monomer.</text>
</comment>
<comment type="function">
    <text evidence="1 6">Removes the N-terminal methionine from nascent proteins. The N-terminal methionine is often cleaved when the second residue in the primary sequence is small and uncharged (Met-Ala-, Cys, Gly, Pro, Ser, Thr, or Val). Requires deformylation of the N(alpha)-formylated initiator methionine before it can be hydrolyzed.</text>
</comment>
<accession>A0A1I1YU95</accession>
<feature type="binding site" evidence="6">
    <location>
        <position position="105"/>
    </location>
    <ligand>
        <name>a divalent metal cation</name>
        <dbReference type="ChEBI" id="CHEBI:60240"/>
        <label>1</label>
    </ligand>
</feature>
<evidence type="ECO:0000256" key="4">
    <source>
        <dbReference type="ARBA" id="ARBA00022723"/>
    </source>
</evidence>
<dbReference type="OrthoDB" id="9802055at2"/>
<feature type="binding site" evidence="6">
    <location>
        <position position="175"/>
    </location>
    <ligand>
        <name>substrate</name>
    </ligand>
</feature>
<keyword evidence="10" id="KW-1185">Reference proteome</keyword>
<feature type="binding site" evidence="6">
    <location>
        <position position="105"/>
    </location>
    <ligand>
        <name>a divalent metal cation</name>
        <dbReference type="ChEBI" id="CHEBI:60240"/>
        <label>2</label>
        <note>catalytic</note>
    </ligand>
</feature>
<feature type="domain" description="Peptidase M24" evidence="8">
    <location>
        <begin position="11"/>
        <end position="238"/>
    </location>
</feature>
<dbReference type="InterPro" id="IPR001714">
    <property type="entry name" value="Pept_M24_MAP"/>
</dbReference>
<dbReference type="Proteomes" id="UP000181976">
    <property type="component" value="Unassembled WGS sequence"/>
</dbReference>
<comment type="cofactor">
    <cofactor evidence="6">
        <name>Co(2+)</name>
        <dbReference type="ChEBI" id="CHEBI:48828"/>
    </cofactor>
    <cofactor evidence="6">
        <name>Zn(2+)</name>
        <dbReference type="ChEBI" id="CHEBI:29105"/>
    </cofactor>
    <cofactor evidence="6">
        <name>Mn(2+)</name>
        <dbReference type="ChEBI" id="CHEBI:29035"/>
    </cofactor>
    <cofactor evidence="6">
        <name>Fe(2+)</name>
        <dbReference type="ChEBI" id="CHEBI:29033"/>
    </cofactor>
    <text evidence="6">Binds 2 divalent metal cations per subunit. Has a high-affinity and a low affinity metal-binding site. The true nature of the physiological cofactor is under debate. The enzyme is active with cobalt, zinc, manganese or divalent iron ions. Most likely, methionine aminopeptidases function as mononuclear Fe(2+)-metalloproteases under physiological conditions, and the catalytically relevant metal-binding site has been assigned to the histidine-containing high-affinity site.</text>
</comment>
<dbReference type="GO" id="GO:0004239">
    <property type="term" value="F:initiator methionyl aminopeptidase activity"/>
    <property type="evidence" value="ECO:0007669"/>
    <property type="project" value="UniProtKB-UniRule"/>
</dbReference>
<dbReference type="CDD" id="cd01086">
    <property type="entry name" value="MetAP1"/>
    <property type="match status" value="1"/>
</dbReference>
<reference evidence="9 10" key="1">
    <citation type="submission" date="2016-10" db="EMBL/GenBank/DDBJ databases">
        <authorList>
            <person name="de Groot N.N."/>
        </authorList>
    </citation>
    <scope>NUCLEOTIDE SEQUENCE [LARGE SCALE GENOMIC DNA]</scope>
    <source>
        <strain evidence="9 10">DSM 19012</strain>
    </source>
</reference>
<evidence type="ECO:0000256" key="2">
    <source>
        <dbReference type="ARBA" id="ARBA00022438"/>
    </source>
</evidence>
<feature type="binding site" evidence="6">
    <location>
        <position position="94"/>
    </location>
    <ligand>
        <name>a divalent metal cation</name>
        <dbReference type="ChEBI" id="CHEBI:60240"/>
        <label>1</label>
    </ligand>
</feature>
<gene>
    <name evidence="6" type="primary">map</name>
    <name evidence="9" type="ORF">SAMN05444380_108109</name>
</gene>
<proteinExistence type="inferred from homology"/>
<feature type="binding site" evidence="6">
    <location>
        <position position="232"/>
    </location>
    <ligand>
        <name>a divalent metal cation</name>
        <dbReference type="ChEBI" id="CHEBI:60240"/>
        <label>2</label>
        <note>catalytic</note>
    </ligand>
</feature>
<dbReference type="InterPro" id="IPR002467">
    <property type="entry name" value="Pept_M24A_MAP1"/>
</dbReference>
<keyword evidence="5 6" id="KW-0378">Hydrolase</keyword>
<dbReference type="NCBIfam" id="TIGR00500">
    <property type="entry name" value="met_pdase_I"/>
    <property type="match status" value="1"/>
</dbReference>